<dbReference type="Gene3D" id="3.40.50.300">
    <property type="entry name" value="P-loop containing nucleotide triphosphate hydrolases"/>
    <property type="match status" value="1"/>
</dbReference>
<protein>
    <recommendedName>
        <fullName evidence="3">AAA+ ATPase domain-containing protein</fullName>
    </recommendedName>
</protein>
<proteinExistence type="predicted"/>
<evidence type="ECO:0008006" key="3">
    <source>
        <dbReference type="Google" id="ProtNLM"/>
    </source>
</evidence>
<dbReference type="RefSeq" id="WP_310300846.1">
    <property type="nucleotide sequence ID" value="NZ_BAAAPS010000008.1"/>
</dbReference>
<dbReference type="EMBL" id="JAVDYG010000001">
    <property type="protein sequence ID" value="MDR7362000.1"/>
    <property type="molecule type" value="Genomic_DNA"/>
</dbReference>
<reference evidence="1 2" key="1">
    <citation type="submission" date="2023-07" db="EMBL/GenBank/DDBJ databases">
        <title>Sequencing the genomes of 1000 actinobacteria strains.</title>
        <authorList>
            <person name="Klenk H.-P."/>
        </authorList>
    </citation>
    <scope>NUCLEOTIDE SEQUENCE [LARGE SCALE GENOMIC DNA]</scope>
    <source>
        <strain evidence="1 2">DSM 19426</strain>
    </source>
</reference>
<accession>A0ABU2BTP9</accession>
<sequence>MPDEIWLHVLGLTAKVTLDDKQLAAEVRRAWSACLLDTSAAVPDLVIEPDRTDSQVEVRGASGASKPQDDLAAGLEHLTQALTVTAIEALAGQRLMLHACAVARGDRSVVLVGPSGMGKTTVATVLGRRWSYVTDECVSVAGDGRVTPFPKPLSVIGAGPAKTQVAPTELGLTPCAERTTPAGLVLLRRDPGAGEPTVERVSTARAVALLAEHTSYLTQLERPLARVADLVHAVGGLQVVTYAEAVHLAPLVEEHLGVEA</sequence>
<evidence type="ECO:0000313" key="1">
    <source>
        <dbReference type="EMBL" id="MDR7362000.1"/>
    </source>
</evidence>
<name>A0ABU2BTP9_9ACTN</name>
<evidence type="ECO:0000313" key="2">
    <source>
        <dbReference type="Proteomes" id="UP001183648"/>
    </source>
</evidence>
<comment type="caution">
    <text evidence="1">The sequence shown here is derived from an EMBL/GenBank/DDBJ whole genome shotgun (WGS) entry which is preliminary data.</text>
</comment>
<gene>
    <name evidence="1" type="ORF">J2S63_001553</name>
</gene>
<organism evidence="1 2">
    <name type="scientific">Nocardioides marmoribigeumensis</name>
    <dbReference type="NCBI Taxonomy" id="433649"/>
    <lineage>
        <taxon>Bacteria</taxon>
        <taxon>Bacillati</taxon>
        <taxon>Actinomycetota</taxon>
        <taxon>Actinomycetes</taxon>
        <taxon>Propionibacteriales</taxon>
        <taxon>Nocardioidaceae</taxon>
        <taxon>Nocardioides</taxon>
    </lineage>
</organism>
<keyword evidence="2" id="KW-1185">Reference proteome</keyword>
<dbReference type="SUPFAM" id="SSF53795">
    <property type="entry name" value="PEP carboxykinase-like"/>
    <property type="match status" value="1"/>
</dbReference>
<dbReference type="Proteomes" id="UP001183648">
    <property type="component" value="Unassembled WGS sequence"/>
</dbReference>
<dbReference type="InterPro" id="IPR027417">
    <property type="entry name" value="P-loop_NTPase"/>
</dbReference>